<evidence type="ECO:0000256" key="7">
    <source>
        <dbReference type="ARBA" id="ARBA00023237"/>
    </source>
</evidence>
<dbReference type="PANTHER" id="PTHR30069">
    <property type="entry name" value="TONB-DEPENDENT OUTER MEMBRANE RECEPTOR"/>
    <property type="match status" value="1"/>
</dbReference>
<keyword evidence="2 8" id="KW-0813">Transport</keyword>
<dbReference type="SUPFAM" id="SSF49464">
    <property type="entry name" value="Carboxypeptidase regulatory domain-like"/>
    <property type="match status" value="1"/>
</dbReference>
<evidence type="ECO:0000256" key="8">
    <source>
        <dbReference type="PROSITE-ProRule" id="PRU01360"/>
    </source>
</evidence>
<name>A0ABW9J874_9SPHI</name>
<dbReference type="Pfam" id="PF14905">
    <property type="entry name" value="OMP_b-brl_3"/>
    <property type="match status" value="1"/>
</dbReference>
<dbReference type="Gene3D" id="2.60.40.1120">
    <property type="entry name" value="Carboxypeptidase-like, regulatory domain"/>
    <property type="match status" value="1"/>
</dbReference>
<dbReference type="SUPFAM" id="SSF56935">
    <property type="entry name" value="Porins"/>
    <property type="match status" value="1"/>
</dbReference>
<comment type="caution">
    <text evidence="12">The sequence shown here is derived from an EMBL/GenBank/DDBJ whole genome shotgun (WGS) entry which is preliminary data.</text>
</comment>
<dbReference type="Gene3D" id="2.40.170.20">
    <property type="entry name" value="TonB-dependent receptor, beta-barrel domain"/>
    <property type="match status" value="1"/>
</dbReference>
<keyword evidence="3 8" id="KW-1134">Transmembrane beta strand</keyword>
<dbReference type="RefSeq" id="WP_138722491.1">
    <property type="nucleotide sequence ID" value="NZ_SSHJ02000005.1"/>
</dbReference>
<dbReference type="Gene3D" id="2.170.130.10">
    <property type="entry name" value="TonB-dependent receptor, plug domain"/>
    <property type="match status" value="1"/>
</dbReference>
<comment type="subcellular location">
    <subcellularLocation>
        <location evidence="1 8">Cell outer membrane</location>
        <topology evidence="1 8">Multi-pass membrane protein</topology>
    </subcellularLocation>
</comment>
<keyword evidence="7 8" id="KW-0998">Cell outer membrane</keyword>
<evidence type="ECO:0000256" key="6">
    <source>
        <dbReference type="ARBA" id="ARBA00023136"/>
    </source>
</evidence>
<dbReference type="PROSITE" id="PS52016">
    <property type="entry name" value="TONB_DEPENDENT_REC_3"/>
    <property type="match status" value="1"/>
</dbReference>
<keyword evidence="5 9" id="KW-0732">Signal</keyword>
<feature type="domain" description="Outer membrane protein beta-barrel" evidence="11">
    <location>
        <begin position="596"/>
        <end position="801"/>
    </location>
</feature>
<organism evidence="12 13">
    <name type="scientific">Pedobacter ureilyticus</name>
    <dbReference type="NCBI Taxonomy" id="1393051"/>
    <lineage>
        <taxon>Bacteria</taxon>
        <taxon>Pseudomonadati</taxon>
        <taxon>Bacteroidota</taxon>
        <taxon>Sphingobacteriia</taxon>
        <taxon>Sphingobacteriales</taxon>
        <taxon>Sphingobacteriaceae</taxon>
        <taxon>Pedobacter</taxon>
    </lineage>
</organism>
<keyword evidence="6 8" id="KW-0472">Membrane</keyword>
<keyword evidence="13" id="KW-1185">Reference proteome</keyword>
<evidence type="ECO:0000256" key="9">
    <source>
        <dbReference type="SAM" id="SignalP"/>
    </source>
</evidence>
<dbReference type="InterPro" id="IPR039426">
    <property type="entry name" value="TonB-dep_rcpt-like"/>
</dbReference>
<evidence type="ECO:0000256" key="5">
    <source>
        <dbReference type="ARBA" id="ARBA00022729"/>
    </source>
</evidence>
<evidence type="ECO:0000313" key="12">
    <source>
        <dbReference type="EMBL" id="MFN0255381.1"/>
    </source>
</evidence>
<keyword evidence="12" id="KW-0675">Receptor</keyword>
<dbReference type="InterPro" id="IPR012910">
    <property type="entry name" value="Plug_dom"/>
</dbReference>
<evidence type="ECO:0000256" key="2">
    <source>
        <dbReference type="ARBA" id="ARBA00022448"/>
    </source>
</evidence>
<dbReference type="EMBL" id="SSHJ02000005">
    <property type="protein sequence ID" value="MFN0255381.1"/>
    <property type="molecule type" value="Genomic_DNA"/>
</dbReference>
<proteinExistence type="inferred from homology"/>
<evidence type="ECO:0000256" key="4">
    <source>
        <dbReference type="ARBA" id="ARBA00022692"/>
    </source>
</evidence>
<dbReference type="InterPro" id="IPR037066">
    <property type="entry name" value="Plug_dom_sf"/>
</dbReference>
<dbReference type="Pfam" id="PF13715">
    <property type="entry name" value="CarbopepD_reg_2"/>
    <property type="match status" value="1"/>
</dbReference>
<accession>A0ABW9J874</accession>
<keyword evidence="4 8" id="KW-0812">Transmembrane</keyword>
<protein>
    <submittedName>
        <fullName evidence="12">TonB-dependent receptor</fullName>
    </submittedName>
</protein>
<sequence>MKHFLLSFLLIVALNSIVNAQTGNISGKITMENKEPVAGAVVNIKSLNKQTLTDEKGNYSFKSIAYGNYTLEVGSMEIVSRLLQIVVNKPENTFNIATKAKDNSVLNEVAITGKMEKKKMETSGFAVSVIETKEASLRNLTTNELLDRSVGVRVRQNGGEGSPIEYNLNGMSGSTIGIFLDGIEISTYGSSFNLNNIPPAMIDHIEVYKGVLPSHLSGNYVGGAINVILKKDASANNITASASYGSFNTYRADLGGLYRNPKNGLTFRASAFYTHSDNNYEMWGKFSKYTLPNSRVTRYNRTRRPNDEFRSVGGRFELGFTDVKWADQFFVGYNVSDSYKEIPHGLTMTKPYFGRFNEYQAHVVSLNYNKKNLLLDGLSLNINAVHSMRSTYLQDTVSRKYNWSKNGSGNYDLELLLAPPNAAGEVKPYPYEPGKGQQGDAVISNIDRNISNIRSNLSYEVFVGHRVSLNHKFERSDREDQDLLNPERSRWITQNLITTNIWAMNYEASLFKGKLQTNIFGKYAVYNTTQRAPVAENASQIIYENINSRRDNKGFGGTLSYEAINNGFLIFSAEKSFIMPTDRHIYGEPENNLLPNADILPELAINYNLGARYSFQPAKKHRLNLYGNLFWRNGYDKIIQQTRTDEVIEGRENQVEDIQVTQFVNLSKTQSIGFEAEINYIYDNKLNAMLNFSKFNSLFKVETDERGNPHSLYNRQVPNEPFFTINANVQYRLNNVFQKKSSLNVYYNAGYVAPFSTIWIDSEWFTTPTQLAHDIGASYRFPSGKLVASFDAKNVLNAEIYDNFGVQKPGRAFYIKLNYTINNFNK</sequence>
<comment type="similarity">
    <text evidence="8">Belongs to the TonB-dependent receptor family.</text>
</comment>
<dbReference type="PANTHER" id="PTHR30069:SF29">
    <property type="entry name" value="HEMOGLOBIN AND HEMOGLOBIN-HAPTOGLOBIN-BINDING PROTEIN 1-RELATED"/>
    <property type="match status" value="1"/>
</dbReference>
<dbReference type="InterPro" id="IPR036942">
    <property type="entry name" value="Beta-barrel_TonB_sf"/>
</dbReference>
<reference evidence="12 13" key="1">
    <citation type="submission" date="2024-12" db="EMBL/GenBank/DDBJ databases">
        <authorList>
            <person name="Hu S."/>
        </authorList>
    </citation>
    <scope>NUCLEOTIDE SEQUENCE [LARGE SCALE GENOMIC DNA]</scope>
    <source>
        <strain evidence="12 13">THG-T11</strain>
    </source>
</reference>
<gene>
    <name evidence="12" type="ORF">E6A44_007350</name>
</gene>
<dbReference type="Pfam" id="PF07715">
    <property type="entry name" value="Plug"/>
    <property type="match status" value="1"/>
</dbReference>
<dbReference type="Proteomes" id="UP001517247">
    <property type="component" value="Unassembled WGS sequence"/>
</dbReference>
<evidence type="ECO:0000256" key="1">
    <source>
        <dbReference type="ARBA" id="ARBA00004571"/>
    </source>
</evidence>
<evidence type="ECO:0000256" key="3">
    <source>
        <dbReference type="ARBA" id="ARBA00022452"/>
    </source>
</evidence>
<dbReference type="InterPro" id="IPR041700">
    <property type="entry name" value="OMP_b-brl_3"/>
</dbReference>
<feature type="chain" id="PRO_5046638706" evidence="9">
    <location>
        <begin position="21"/>
        <end position="826"/>
    </location>
</feature>
<evidence type="ECO:0000259" key="11">
    <source>
        <dbReference type="Pfam" id="PF14905"/>
    </source>
</evidence>
<evidence type="ECO:0000313" key="13">
    <source>
        <dbReference type="Proteomes" id="UP001517247"/>
    </source>
</evidence>
<evidence type="ECO:0000259" key="10">
    <source>
        <dbReference type="Pfam" id="PF07715"/>
    </source>
</evidence>
<dbReference type="InterPro" id="IPR008969">
    <property type="entry name" value="CarboxyPept-like_regulatory"/>
</dbReference>
<feature type="domain" description="TonB-dependent receptor plug" evidence="10">
    <location>
        <begin position="123"/>
        <end position="223"/>
    </location>
</feature>
<feature type="signal peptide" evidence="9">
    <location>
        <begin position="1"/>
        <end position="20"/>
    </location>
</feature>